<dbReference type="InterPro" id="IPR032675">
    <property type="entry name" value="LRR_dom_sf"/>
</dbReference>
<evidence type="ECO:0000256" key="1">
    <source>
        <dbReference type="ARBA" id="ARBA00004430"/>
    </source>
</evidence>
<sequence length="327" mass="37282">MLFGSMGEERPKTRLRFADLPEECRLSIISHLSQQDLYCRYAVASKQCRHDSLNADLPQGKMAILHGSCSVYNLMDQLHSHQHAFTYERCTLKLVQHGGMLKSKMPDLKYMLKSLKLPHVTKLDLSFPLPRKSLKACQIPSVLPKVLGMVMPNLQEVNLNGVSSDLSSSLTALFKSCPINTFHFNDMGASWFHITGAWIQTCAVCLKDLQLDGIVFYGFSWRLGFEIEFGRDGSLHHSIPKESIILIHCKSHLERVSLIAPKVSNKHNHFQEVERIEEVPESAIMLFVRGLPNLQWFRSSLSAPNIDKLRAERPEVCFVNEHDEEWI</sequence>
<evidence type="ECO:0000313" key="2">
    <source>
        <dbReference type="EMBL" id="KAK3248033.1"/>
    </source>
</evidence>
<accession>A0AAE0F175</accession>
<dbReference type="Gene3D" id="3.80.10.10">
    <property type="entry name" value="Ribonuclease Inhibitor"/>
    <property type="match status" value="1"/>
</dbReference>
<gene>
    <name evidence="3" type="ORF">CYMTET_42486</name>
    <name evidence="2" type="ORF">CYMTET_42488</name>
</gene>
<reference evidence="2 4" key="1">
    <citation type="journal article" date="2015" name="Genome Biol. Evol.">
        <title>Comparative Genomics of a Bacterivorous Green Alga Reveals Evolutionary Causalities and Consequences of Phago-Mixotrophic Mode of Nutrition.</title>
        <authorList>
            <person name="Burns J.A."/>
            <person name="Paasch A."/>
            <person name="Narechania A."/>
            <person name="Kim E."/>
        </authorList>
    </citation>
    <scope>NUCLEOTIDE SEQUENCE [LARGE SCALE GENOMIC DNA]</scope>
    <source>
        <strain evidence="2">PLY_AMNH</strain>
    </source>
</reference>
<reference evidence="2" key="2">
    <citation type="submission" date="2023-06" db="EMBL/GenBank/DDBJ databases">
        <title>Long-read-based genome assembly of the green algal bacterivore Cymbomonas tetramitiformis.</title>
        <authorList>
            <person name="Gyaltshen Y."/>
            <person name="Rozenberg A."/>
            <person name="Paasch A."/>
            <person name="Burns J.A."/>
            <person name="Warring S."/>
            <person name="Larson R."/>
            <person name="Maurer-Alcala X."/>
            <person name="Dacks J."/>
            <person name="Kim E."/>
        </authorList>
    </citation>
    <scope>NUCLEOTIDE SEQUENCE</scope>
    <source>
        <strain evidence="2">PLY_AMNH</strain>
    </source>
</reference>
<dbReference type="EMBL" id="LGRX02028466">
    <property type="protein sequence ID" value="KAK3248033.1"/>
    <property type="molecule type" value="Genomic_DNA"/>
</dbReference>
<name>A0AAE0F175_9CHLO</name>
<comment type="caution">
    <text evidence="2">The sequence shown here is derived from an EMBL/GenBank/DDBJ whole genome shotgun (WGS) entry which is preliminary data.</text>
</comment>
<dbReference type="Proteomes" id="UP001190700">
    <property type="component" value="Unassembled WGS sequence"/>
</dbReference>
<evidence type="ECO:0008006" key="5">
    <source>
        <dbReference type="Google" id="ProtNLM"/>
    </source>
</evidence>
<proteinExistence type="predicted"/>
<dbReference type="GO" id="GO:0005930">
    <property type="term" value="C:axoneme"/>
    <property type="evidence" value="ECO:0007669"/>
    <property type="project" value="UniProtKB-SubCell"/>
</dbReference>
<organism evidence="2 4">
    <name type="scientific">Cymbomonas tetramitiformis</name>
    <dbReference type="NCBI Taxonomy" id="36881"/>
    <lineage>
        <taxon>Eukaryota</taxon>
        <taxon>Viridiplantae</taxon>
        <taxon>Chlorophyta</taxon>
        <taxon>Pyramimonadophyceae</taxon>
        <taxon>Pyramimonadales</taxon>
        <taxon>Pyramimonadaceae</taxon>
        <taxon>Cymbomonas</taxon>
    </lineage>
</organism>
<protein>
    <recommendedName>
        <fullName evidence="5">F-box domain-containing protein</fullName>
    </recommendedName>
</protein>
<keyword evidence="4" id="KW-1185">Reference proteome</keyword>
<dbReference type="EMBL" id="LGRX02028465">
    <property type="protein sequence ID" value="KAK3248036.1"/>
    <property type="molecule type" value="Genomic_DNA"/>
</dbReference>
<evidence type="ECO:0000313" key="3">
    <source>
        <dbReference type="EMBL" id="KAK3248036.1"/>
    </source>
</evidence>
<evidence type="ECO:0000313" key="4">
    <source>
        <dbReference type="Proteomes" id="UP001190700"/>
    </source>
</evidence>
<dbReference type="AlphaFoldDB" id="A0AAE0F175"/>
<comment type="subcellular location">
    <subcellularLocation>
        <location evidence="1">Cytoplasm</location>
        <location evidence="1">Cytoskeleton</location>
        <location evidence="1">Cilium axoneme</location>
    </subcellularLocation>
</comment>